<evidence type="ECO:0000313" key="7">
    <source>
        <dbReference type="Proteomes" id="UP001183226"/>
    </source>
</evidence>
<dbReference type="CDD" id="cd03257">
    <property type="entry name" value="ABC_NikE_OppD_transporters"/>
    <property type="match status" value="1"/>
</dbReference>
<dbReference type="InterPro" id="IPR017871">
    <property type="entry name" value="ABC_transporter-like_CS"/>
</dbReference>
<keyword evidence="3" id="KW-0547">Nucleotide-binding</keyword>
<dbReference type="PANTHER" id="PTHR43776:SF7">
    <property type="entry name" value="D,D-DIPEPTIDE TRANSPORT ATP-BINDING PROTEIN DDPF-RELATED"/>
    <property type="match status" value="1"/>
</dbReference>
<dbReference type="EMBL" id="JAVREK010000002">
    <property type="protein sequence ID" value="MDT0300995.1"/>
    <property type="molecule type" value="Genomic_DNA"/>
</dbReference>
<evidence type="ECO:0000256" key="2">
    <source>
        <dbReference type="ARBA" id="ARBA00022448"/>
    </source>
</evidence>
<sequence>MSAEADAPGATDATAAPVLAAEGLEVAFTGRTGRSTARAVDGVDLEIGAGEIVALVGESGCGKSTLARALLGLVRPSAGRVAFRGRGLGYRPRELKEVRRRVQLVLQDPTGALNPRHTVYEAVAEGRRIHSGSTADEEEHVAEALARSGLRPPERFFLRYPHELSGGQRQRVAIAGALVLQPEVIVADEPVASLDASVRGEILQLLLRLRDDHGLAALVVTHDLGLAWNIADRAAVMYLGRVVETGTVEEVLAAPRHPYTKALLSVLPEAGAGEPQILAGEPPDPTRIPGGCRFHPRCPVLASGAAQAAGVAERCRSEDPGMLGGSGAAAQVACHWAHAREAEPTG</sequence>
<gene>
    <name evidence="6" type="ORF">RM446_02600</name>
</gene>
<dbReference type="InterPro" id="IPR003593">
    <property type="entry name" value="AAA+_ATPase"/>
</dbReference>
<comment type="similarity">
    <text evidence="1">Belongs to the ABC transporter superfamily.</text>
</comment>
<dbReference type="NCBIfam" id="TIGR01727">
    <property type="entry name" value="oligo_HPY"/>
    <property type="match status" value="1"/>
</dbReference>
<dbReference type="RefSeq" id="WP_311543428.1">
    <property type="nucleotide sequence ID" value="NZ_JAVREK010000002.1"/>
</dbReference>
<dbReference type="GO" id="GO:0005524">
    <property type="term" value="F:ATP binding"/>
    <property type="evidence" value="ECO:0007669"/>
    <property type="project" value="UniProtKB-KW"/>
</dbReference>
<keyword evidence="7" id="KW-1185">Reference proteome</keyword>
<proteinExistence type="inferred from homology"/>
<protein>
    <submittedName>
        <fullName evidence="6">ABC transporter ATP-binding protein</fullName>
    </submittedName>
</protein>
<evidence type="ECO:0000256" key="1">
    <source>
        <dbReference type="ARBA" id="ARBA00005417"/>
    </source>
</evidence>
<feature type="domain" description="ABC transporter" evidence="5">
    <location>
        <begin position="21"/>
        <end position="264"/>
    </location>
</feature>
<dbReference type="PROSITE" id="PS00211">
    <property type="entry name" value="ABC_TRANSPORTER_1"/>
    <property type="match status" value="1"/>
</dbReference>
<dbReference type="Pfam" id="PF00005">
    <property type="entry name" value="ABC_tran"/>
    <property type="match status" value="1"/>
</dbReference>
<dbReference type="InterPro" id="IPR003439">
    <property type="entry name" value="ABC_transporter-like_ATP-bd"/>
</dbReference>
<accession>A0ABU2KNZ4</accession>
<name>A0ABU2KNZ4_9ACTN</name>
<evidence type="ECO:0000259" key="5">
    <source>
        <dbReference type="PROSITE" id="PS50893"/>
    </source>
</evidence>
<dbReference type="Pfam" id="PF08352">
    <property type="entry name" value="oligo_HPY"/>
    <property type="match status" value="1"/>
</dbReference>
<comment type="caution">
    <text evidence="6">The sequence shown here is derived from an EMBL/GenBank/DDBJ whole genome shotgun (WGS) entry which is preliminary data.</text>
</comment>
<keyword evidence="2" id="KW-0813">Transport</keyword>
<dbReference type="PROSITE" id="PS50893">
    <property type="entry name" value="ABC_TRANSPORTER_2"/>
    <property type="match status" value="1"/>
</dbReference>
<dbReference type="InterPro" id="IPR027417">
    <property type="entry name" value="P-loop_NTPase"/>
</dbReference>
<evidence type="ECO:0000313" key="6">
    <source>
        <dbReference type="EMBL" id="MDT0300995.1"/>
    </source>
</evidence>
<dbReference type="Gene3D" id="3.40.50.300">
    <property type="entry name" value="P-loop containing nucleotide triphosphate hydrolases"/>
    <property type="match status" value="1"/>
</dbReference>
<evidence type="ECO:0000256" key="4">
    <source>
        <dbReference type="ARBA" id="ARBA00022840"/>
    </source>
</evidence>
<reference evidence="7" key="1">
    <citation type="submission" date="2023-07" db="EMBL/GenBank/DDBJ databases">
        <title>30 novel species of actinomycetes from the DSMZ collection.</title>
        <authorList>
            <person name="Nouioui I."/>
        </authorList>
    </citation>
    <scope>NUCLEOTIDE SEQUENCE [LARGE SCALE GENOMIC DNA]</scope>
    <source>
        <strain evidence="7">DSM 45055</strain>
    </source>
</reference>
<dbReference type="Proteomes" id="UP001183226">
    <property type="component" value="Unassembled WGS sequence"/>
</dbReference>
<dbReference type="SUPFAM" id="SSF52540">
    <property type="entry name" value="P-loop containing nucleoside triphosphate hydrolases"/>
    <property type="match status" value="1"/>
</dbReference>
<dbReference type="InterPro" id="IPR050319">
    <property type="entry name" value="ABC_transp_ATP-bind"/>
</dbReference>
<dbReference type="InterPro" id="IPR013563">
    <property type="entry name" value="Oligopep_ABC_C"/>
</dbReference>
<dbReference type="SMART" id="SM00382">
    <property type="entry name" value="AAA"/>
    <property type="match status" value="1"/>
</dbReference>
<organism evidence="6 7">
    <name type="scientific">Streptomonospora wellingtoniae</name>
    <dbReference type="NCBI Taxonomy" id="3075544"/>
    <lineage>
        <taxon>Bacteria</taxon>
        <taxon>Bacillati</taxon>
        <taxon>Actinomycetota</taxon>
        <taxon>Actinomycetes</taxon>
        <taxon>Streptosporangiales</taxon>
        <taxon>Nocardiopsidaceae</taxon>
        <taxon>Streptomonospora</taxon>
    </lineage>
</organism>
<dbReference type="PANTHER" id="PTHR43776">
    <property type="entry name" value="TRANSPORT ATP-BINDING PROTEIN"/>
    <property type="match status" value="1"/>
</dbReference>
<keyword evidence="4 6" id="KW-0067">ATP-binding</keyword>
<evidence type="ECO:0000256" key="3">
    <source>
        <dbReference type="ARBA" id="ARBA00022741"/>
    </source>
</evidence>